<evidence type="ECO:0000313" key="6">
    <source>
        <dbReference type="EMBL" id="VDM28434.1"/>
    </source>
</evidence>
<evidence type="ECO:0000256" key="2">
    <source>
        <dbReference type="ARBA" id="ARBA00022771"/>
    </source>
</evidence>
<dbReference type="InterPro" id="IPR013083">
    <property type="entry name" value="Znf_RING/FYVE/PHD"/>
</dbReference>
<reference evidence="6 7" key="2">
    <citation type="submission" date="2018-11" db="EMBL/GenBank/DDBJ databases">
        <authorList>
            <consortium name="Pathogen Informatics"/>
        </authorList>
    </citation>
    <scope>NUCLEOTIDE SEQUENCE [LARGE SCALE GENOMIC DNA]</scope>
</reference>
<evidence type="ECO:0000256" key="4">
    <source>
        <dbReference type="SAM" id="MobiDB-lite"/>
    </source>
</evidence>
<name>A0A183U2J7_TOXCA</name>
<evidence type="ECO:0000256" key="1">
    <source>
        <dbReference type="ARBA" id="ARBA00022723"/>
    </source>
</evidence>
<dbReference type="EMBL" id="UYWY01002928">
    <property type="protein sequence ID" value="VDM28434.1"/>
    <property type="molecule type" value="Genomic_DNA"/>
</dbReference>
<dbReference type="Gene3D" id="3.30.40.10">
    <property type="entry name" value="Zinc/RING finger domain, C3HC4 (zinc finger)"/>
    <property type="match status" value="1"/>
</dbReference>
<feature type="region of interest" description="Disordered" evidence="4">
    <location>
        <begin position="136"/>
        <end position="156"/>
    </location>
</feature>
<gene>
    <name evidence="6" type="ORF">TCNE_LOCUS2717</name>
</gene>
<dbReference type="InterPro" id="IPR011011">
    <property type="entry name" value="Znf_FYVE_PHD"/>
</dbReference>
<dbReference type="PANTHER" id="PTHR46452:SF1">
    <property type="entry name" value="TRANSCRIPTION INITIATION FACTOR TFIID SUBUNIT 3"/>
    <property type="match status" value="1"/>
</dbReference>
<dbReference type="SMART" id="SM00249">
    <property type="entry name" value="PHD"/>
    <property type="match status" value="1"/>
</dbReference>
<proteinExistence type="predicted"/>
<keyword evidence="1" id="KW-0479">Metal-binding</keyword>
<dbReference type="CDD" id="cd15522">
    <property type="entry name" value="PHD_TAF3"/>
    <property type="match status" value="1"/>
</dbReference>
<dbReference type="WBParaSite" id="TCNE_0000271701-mRNA-1">
    <property type="protein sequence ID" value="TCNE_0000271701-mRNA-1"/>
    <property type="gene ID" value="TCNE_0000271701"/>
</dbReference>
<evidence type="ECO:0000313" key="7">
    <source>
        <dbReference type="Proteomes" id="UP000050794"/>
    </source>
</evidence>
<dbReference type="Proteomes" id="UP000050794">
    <property type="component" value="Unassembled WGS sequence"/>
</dbReference>
<feature type="domain" description="Zinc finger PHD-type" evidence="5">
    <location>
        <begin position="95"/>
        <end position="134"/>
    </location>
</feature>
<dbReference type="GO" id="GO:0005669">
    <property type="term" value="C:transcription factor TFIID complex"/>
    <property type="evidence" value="ECO:0007669"/>
    <property type="project" value="TreeGrafter"/>
</dbReference>
<keyword evidence="7" id="KW-1185">Reference proteome</keyword>
<sequence length="156" mass="17254">MHLPRYVHNRNTDRRAMTEFDPARLTVSAGHIYGLGRQIQVRLLLPSYHMAFNVAIRCKLLSKHGYIHVLVALDQYRSATNILSADAEGRSLAVGDTTTDMVGCDACDNWFHWSCVGLLVAPPLDVPWYCQSCAKKNAKRSSSSGKGAPGGKKPRK</sequence>
<protein>
    <submittedName>
        <fullName evidence="8">PHD domain-containing protein</fullName>
    </submittedName>
</protein>
<dbReference type="AlphaFoldDB" id="A0A183U2J7"/>
<reference evidence="8" key="1">
    <citation type="submission" date="2016-06" db="UniProtKB">
        <authorList>
            <consortium name="WormBaseParasite"/>
        </authorList>
    </citation>
    <scope>IDENTIFICATION</scope>
</reference>
<dbReference type="InterPro" id="IPR019787">
    <property type="entry name" value="Znf_PHD-finger"/>
</dbReference>
<dbReference type="GO" id="GO:0045944">
    <property type="term" value="P:positive regulation of transcription by RNA polymerase II"/>
    <property type="evidence" value="ECO:0007669"/>
    <property type="project" value="TreeGrafter"/>
</dbReference>
<dbReference type="SUPFAM" id="SSF57903">
    <property type="entry name" value="FYVE/PHD zinc finger"/>
    <property type="match status" value="1"/>
</dbReference>
<keyword evidence="2" id="KW-0863">Zinc-finger</keyword>
<dbReference type="InterPro" id="IPR001965">
    <property type="entry name" value="Znf_PHD"/>
</dbReference>
<keyword evidence="3" id="KW-0862">Zinc</keyword>
<organism evidence="7 8">
    <name type="scientific">Toxocara canis</name>
    <name type="common">Canine roundworm</name>
    <dbReference type="NCBI Taxonomy" id="6265"/>
    <lineage>
        <taxon>Eukaryota</taxon>
        <taxon>Metazoa</taxon>
        <taxon>Ecdysozoa</taxon>
        <taxon>Nematoda</taxon>
        <taxon>Chromadorea</taxon>
        <taxon>Rhabditida</taxon>
        <taxon>Spirurina</taxon>
        <taxon>Ascaridomorpha</taxon>
        <taxon>Ascaridoidea</taxon>
        <taxon>Toxocaridae</taxon>
        <taxon>Toxocara</taxon>
    </lineage>
</organism>
<dbReference type="Pfam" id="PF00628">
    <property type="entry name" value="PHD"/>
    <property type="match status" value="1"/>
</dbReference>
<dbReference type="GO" id="GO:0008270">
    <property type="term" value="F:zinc ion binding"/>
    <property type="evidence" value="ECO:0007669"/>
    <property type="project" value="UniProtKB-KW"/>
</dbReference>
<dbReference type="PANTHER" id="PTHR46452">
    <property type="entry name" value="TRANSCRIPTION INITIATION FACTOR TFIID SUBUNIT 3"/>
    <property type="match status" value="1"/>
</dbReference>
<evidence type="ECO:0000313" key="8">
    <source>
        <dbReference type="WBParaSite" id="TCNE_0000271701-mRNA-1"/>
    </source>
</evidence>
<evidence type="ECO:0000256" key="3">
    <source>
        <dbReference type="ARBA" id="ARBA00022833"/>
    </source>
</evidence>
<evidence type="ECO:0000259" key="5">
    <source>
        <dbReference type="SMART" id="SM00249"/>
    </source>
</evidence>
<dbReference type="GO" id="GO:0002039">
    <property type="term" value="F:p53 binding"/>
    <property type="evidence" value="ECO:0007669"/>
    <property type="project" value="TreeGrafter"/>
</dbReference>
<accession>A0A183U2J7</accession>